<dbReference type="InterPro" id="IPR011067">
    <property type="entry name" value="Plasmid_toxin/cell-grow_inhib"/>
</dbReference>
<dbReference type="AlphaFoldDB" id="A0A1F8H8L9"/>
<dbReference type="Proteomes" id="UP000177745">
    <property type="component" value="Unassembled WGS sequence"/>
</dbReference>
<dbReference type="EMBL" id="MGKY01000008">
    <property type="protein sequence ID" value="OGN33943.1"/>
    <property type="molecule type" value="Genomic_DNA"/>
</dbReference>
<dbReference type="Gene3D" id="2.30.30.110">
    <property type="match status" value="1"/>
</dbReference>
<proteinExistence type="predicted"/>
<evidence type="ECO:0000313" key="2">
    <source>
        <dbReference type="Proteomes" id="UP000177745"/>
    </source>
</evidence>
<protein>
    <recommendedName>
        <fullName evidence="3">Toxin-antitoxin system protein</fullName>
    </recommendedName>
</protein>
<sequence>MTINPIAQAIVDWTMLKIKLHFSDRVIYFKEKQIWWIAIGQNIGDEQNGKNSNFERPVLVLKKFNMNMFLGVPISTKIKDDQYKHIFTNNGTQFSANLSQIRVFSSKRLLRKVGVMENSDFEQVKEVLNSGIK</sequence>
<name>A0A1F8H8L9_9BACT</name>
<comment type="caution">
    <text evidence="1">The sequence shown here is derived from an EMBL/GenBank/DDBJ whole genome shotgun (WGS) entry which is preliminary data.</text>
</comment>
<gene>
    <name evidence="1" type="ORF">A3G51_00425</name>
</gene>
<evidence type="ECO:0000313" key="1">
    <source>
        <dbReference type="EMBL" id="OGN33943.1"/>
    </source>
</evidence>
<accession>A0A1F8H8L9</accession>
<organism evidence="1 2">
    <name type="scientific">Candidatus Yanofskybacteria bacterium RIFCSPLOWO2_12_FULL_43_11b</name>
    <dbReference type="NCBI Taxonomy" id="1802710"/>
    <lineage>
        <taxon>Bacteria</taxon>
        <taxon>Candidatus Yanofskyibacteriota</taxon>
    </lineage>
</organism>
<dbReference type="Pfam" id="PF02452">
    <property type="entry name" value="PemK_toxin"/>
    <property type="match status" value="1"/>
</dbReference>
<dbReference type="SUPFAM" id="SSF50118">
    <property type="entry name" value="Cell growth inhibitor/plasmid maintenance toxic component"/>
    <property type="match status" value="1"/>
</dbReference>
<evidence type="ECO:0008006" key="3">
    <source>
        <dbReference type="Google" id="ProtNLM"/>
    </source>
</evidence>
<dbReference type="InterPro" id="IPR003477">
    <property type="entry name" value="PemK-like"/>
</dbReference>
<reference evidence="1 2" key="1">
    <citation type="journal article" date="2016" name="Nat. Commun.">
        <title>Thousands of microbial genomes shed light on interconnected biogeochemical processes in an aquifer system.</title>
        <authorList>
            <person name="Anantharaman K."/>
            <person name="Brown C.T."/>
            <person name="Hug L.A."/>
            <person name="Sharon I."/>
            <person name="Castelle C.J."/>
            <person name="Probst A.J."/>
            <person name="Thomas B.C."/>
            <person name="Singh A."/>
            <person name="Wilkins M.J."/>
            <person name="Karaoz U."/>
            <person name="Brodie E.L."/>
            <person name="Williams K.H."/>
            <person name="Hubbard S.S."/>
            <person name="Banfield J.F."/>
        </authorList>
    </citation>
    <scope>NUCLEOTIDE SEQUENCE [LARGE SCALE GENOMIC DNA]</scope>
</reference>
<dbReference type="GO" id="GO:0003677">
    <property type="term" value="F:DNA binding"/>
    <property type="evidence" value="ECO:0007669"/>
    <property type="project" value="InterPro"/>
</dbReference>